<proteinExistence type="predicted"/>
<dbReference type="OrthoDB" id="6508886at2759"/>
<feature type="compositionally biased region" description="Low complexity" evidence="1">
    <location>
        <begin position="224"/>
        <end position="263"/>
    </location>
</feature>
<evidence type="ECO:0000313" key="3">
    <source>
        <dbReference type="EMBL" id="OTF70738.1"/>
    </source>
</evidence>
<keyword evidence="2" id="KW-0472">Membrane</keyword>
<feature type="compositionally biased region" description="Polar residues" evidence="1">
    <location>
        <begin position="264"/>
        <end position="275"/>
    </location>
</feature>
<feature type="transmembrane region" description="Helical" evidence="2">
    <location>
        <begin position="12"/>
        <end position="34"/>
    </location>
</feature>
<name>A0A1Y3ASA1_EURMA</name>
<dbReference type="EMBL" id="MUJZ01064202">
    <property type="protein sequence ID" value="OTF70738.1"/>
    <property type="molecule type" value="Genomic_DNA"/>
</dbReference>
<protein>
    <submittedName>
        <fullName evidence="3">Uncharacterized protein</fullName>
    </submittedName>
</protein>
<evidence type="ECO:0000256" key="2">
    <source>
        <dbReference type="SAM" id="Phobius"/>
    </source>
</evidence>
<gene>
    <name evidence="3" type="ORF">BLA29_005813</name>
</gene>
<feature type="transmembrane region" description="Helical" evidence="2">
    <location>
        <begin position="40"/>
        <end position="59"/>
    </location>
</feature>
<reference evidence="3 4" key="1">
    <citation type="submission" date="2017-03" db="EMBL/GenBank/DDBJ databases">
        <title>Genome Survey of Euroglyphus maynei.</title>
        <authorList>
            <person name="Arlian L.G."/>
            <person name="Morgan M.S."/>
            <person name="Rider S.D."/>
        </authorList>
    </citation>
    <scope>NUCLEOTIDE SEQUENCE [LARGE SCALE GENOMIC DNA]</scope>
    <source>
        <strain evidence="3">Arlian Lab</strain>
        <tissue evidence="3">Whole body</tissue>
    </source>
</reference>
<evidence type="ECO:0000313" key="4">
    <source>
        <dbReference type="Proteomes" id="UP000194236"/>
    </source>
</evidence>
<organism evidence="3 4">
    <name type="scientific">Euroglyphus maynei</name>
    <name type="common">Mayne's house dust mite</name>
    <dbReference type="NCBI Taxonomy" id="6958"/>
    <lineage>
        <taxon>Eukaryota</taxon>
        <taxon>Metazoa</taxon>
        <taxon>Ecdysozoa</taxon>
        <taxon>Arthropoda</taxon>
        <taxon>Chelicerata</taxon>
        <taxon>Arachnida</taxon>
        <taxon>Acari</taxon>
        <taxon>Acariformes</taxon>
        <taxon>Sarcoptiformes</taxon>
        <taxon>Astigmata</taxon>
        <taxon>Psoroptidia</taxon>
        <taxon>Analgoidea</taxon>
        <taxon>Pyroglyphidae</taxon>
        <taxon>Pyroglyphinae</taxon>
        <taxon>Euroglyphus</taxon>
    </lineage>
</organism>
<keyword evidence="4" id="KW-1185">Reference proteome</keyword>
<dbReference type="AlphaFoldDB" id="A0A1Y3ASA1"/>
<feature type="region of interest" description="Disordered" evidence="1">
    <location>
        <begin position="223"/>
        <end position="275"/>
    </location>
</feature>
<feature type="transmembrane region" description="Helical" evidence="2">
    <location>
        <begin position="96"/>
        <end position="113"/>
    </location>
</feature>
<evidence type="ECO:0000256" key="1">
    <source>
        <dbReference type="SAM" id="MobiDB-lite"/>
    </source>
</evidence>
<keyword evidence="2" id="KW-1133">Transmembrane helix</keyword>
<comment type="caution">
    <text evidence="3">The sequence shown here is derived from an EMBL/GenBank/DDBJ whole genome shotgun (WGS) entry which is preliminary data.</text>
</comment>
<feature type="non-terminal residue" evidence="3">
    <location>
        <position position="275"/>
    </location>
</feature>
<keyword evidence="2" id="KW-0812">Transmembrane</keyword>
<feature type="transmembrane region" description="Helical" evidence="2">
    <location>
        <begin position="66"/>
        <end position="84"/>
    </location>
</feature>
<accession>A0A1Y3ASA1</accession>
<dbReference type="Proteomes" id="UP000194236">
    <property type="component" value="Unassembled WGS sequence"/>
</dbReference>
<sequence>MAIEDTFGYRFVRMSLVLLNCLVLVRLISLLLQYSHVFDPTFVLFILLIGSNFMAAIVGAIREHRILVLVTGSLTLIMFLSLLFTNKQNKNLNVSLFTLLAIAAQSLIFSEMLKERQIFTQRQNLDLWNAATNSVTSQRRHSSTRNGPLTAVVVYQPSGANRGQTGGIFMVDPILGTELPKDPPPSYFAASCSPPKYEDAIKLNASNIVQPVQVAVTLPQVLPTSSSTATTISSSSSSSSTADDNNNNNVDTNSSNNNNNNNNQIRTTETISAAV</sequence>